<dbReference type="EMBL" id="CP014864">
    <property type="protein sequence ID" value="AMX02551.1"/>
    <property type="molecule type" value="Genomic_DNA"/>
</dbReference>
<dbReference type="GeneID" id="76608007"/>
<gene>
    <name evidence="2" type="ORF">A3224_08100</name>
</gene>
<evidence type="ECO:0000313" key="2">
    <source>
        <dbReference type="EMBL" id="AMX02551.1"/>
    </source>
</evidence>
<reference evidence="3" key="1">
    <citation type="submission" date="2016-03" db="EMBL/GenBank/DDBJ databases">
        <authorList>
            <person name="Lee Y.-S."/>
            <person name="Choi Y.-L."/>
        </authorList>
    </citation>
    <scope>NUCLEOTIDE SEQUENCE [LARGE SCALE GENOMIC DNA]</scope>
    <source>
        <strain evidence="3">DAU221</strain>
    </source>
</reference>
<sequence length="70" mass="7934">MKKCRDITRLLSEAQERELTPSERISVKLHTLICSGCRNFGSQVDILRRISRAYVRGAADEPQREEDSGG</sequence>
<proteinExistence type="predicted"/>
<dbReference type="Proteomes" id="UP000076077">
    <property type="component" value="Chromosome"/>
</dbReference>
<protein>
    <recommendedName>
        <fullName evidence="1">Putative zinc-finger domain-containing protein</fullName>
    </recommendedName>
</protein>
<keyword evidence="3" id="KW-1185">Reference proteome</keyword>
<feature type="domain" description="Putative zinc-finger" evidence="1">
    <location>
        <begin position="4"/>
        <end position="38"/>
    </location>
</feature>
<evidence type="ECO:0000313" key="3">
    <source>
        <dbReference type="Proteomes" id="UP000076077"/>
    </source>
</evidence>
<accession>A0A143HLZ4</accession>
<dbReference type="STRING" id="252514.A3224_08100"/>
<name>A0A143HLZ4_MICTH</name>
<dbReference type="KEGG" id="mthd:A3224_08100"/>
<dbReference type="InterPro" id="IPR027383">
    <property type="entry name" value="Znf_put"/>
</dbReference>
<organism evidence="2 3">
    <name type="scientific">Microbulbifer thermotolerans</name>
    <dbReference type="NCBI Taxonomy" id="252514"/>
    <lineage>
        <taxon>Bacteria</taxon>
        <taxon>Pseudomonadati</taxon>
        <taxon>Pseudomonadota</taxon>
        <taxon>Gammaproteobacteria</taxon>
        <taxon>Cellvibrionales</taxon>
        <taxon>Microbulbiferaceae</taxon>
        <taxon>Microbulbifer</taxon>
    </lineage>
</organism>
<evidence type="ECO:0000259" key="1">
    <source>
        <dbReference type="Pfam" id="PF13490"/>
    </source>
</evidence>
<dbReference type="AlphaFoldDB" id="A0A143HLZ4"/>
<dbReference type="Pfam" id="PF13490">
    <property type="entry name" value="zf-HC2"/>
    <property type="match status" value="1"/>
</dbReference>
<dbReference type="RefSeq" id="WP_067153284.1">
    <property type="nucleotide sequence ID" value="NZ_CP014864.1"/>
</dbReference>
<dbReference type="OrthoDB" id="8374021at2"/>